<sequence length="182" mass="19940">MARILLAVLVSSLLLLLTSAAANKLPWVCESHSFHVWTNFSKPGPGPRHSAFPDPGIHVMPSGEEAVGDELVFNNNLYDYEDRTTVVGYVQGHCIRTVLAGAGSDHKPEFECYQTFVFNDKSMIATQGPVYDDQKINYPNIITGGIGRYYGARGVAHFGDDPDAQFDEINSFDLVACAEAQI</sequence>
<dbReference type="Gene3D" id="2.40.480.10">
    <property type="entry name" value="Allene oxide cyclase-like"/>
    <property type="match status" value="1"/>
</dbReference>
<gene>
    <name evidence="2" type="ORF">KFL_000760100</name>
</gene>
<dbReference type="GO" id="GO:0009695">
    <property type="term" value="P:jasmonic acid biosynthetic process"/>
    <property type="evidence" value="ECO:0007669"/>
    <property type="project" value="InterPro"/>
</dbReference>
<evidence type="ECO:0000256" key="1">
    <source>
        <dbReference type="SAM" id="SignalP"/>
    </source>
</evidence>
<dbReference type="InterPro" id="IPR044859">
    <property type="entry name" value="Allene_oxi_cyc_Dirigent"/>
</dbReference>
<keyword evidence="1" id="KW-0732">Signal</keyword>
<keyword evidence="3" id="KW-1185">Reference proteome</keyword>
<evidence type="ECO:0000313" key="3">
    <source>
        <dbReference type="Proteomes" id="UP000054558"/>
    </source>
</evidence>
<dbReference type="SUPFAM" id="SSF141493">
    <property type="entry name" value="Allene oxide cyclase-like"/>
    <property type="match status" value="1"/>
</dbReference>
<dbReference type="Proteomes" id="UP000054558">
    <property type="component" value="Unassembled WGS sequence"/>
</dbReference>
<feature type="chain" id="PRO_5012711168" description="Dirigent protein" evidence="1">
    <location>
        <begin position="23"/>
        <end position="182"/>
    </location>
</feature>
<dbReference type="AlphaFoldDB" id="A0A1Y1HWC0"/>
<dbReference type="EMBL" id="DF237025">
    <property type="protein sequence ID" value="GAQ81281.1"/>
    <property type="molecule type" value="Genomic_DNA"/>
</dbReference>
<dbReference type="GO" id="GO:0046423">
    <property type="term" value="F:allene-oxide cyclase activity"/>
    <property type="evidence" value="ECO:0007669"/>
    <property type="project" value="InterPro"/>
</dbReference>
<proteinExistence type="predicted"/>
<feature type="signal peptide" evidence="1">
    <location>
        <begin position="1"/>
        <end position="22"/>
    </location>
</feature>
<evidence type="ECO:0000313" key="2">
    <source>
        <dbReference type="EMBL" id="GAQ81281.1"/>
    </source>
</evidence>
<protein>
    <recommendedName>
        <fullName evidence="4">Dirigent protein</fullName>
    </recommendedName>
</protein>
<accession>A0A1Y1HWC0</accession>
<organism evidence="2 3">
    <name type="scientific">Klebsormidium nitens</name>
    <name type="common">Green alga</name>
    <name type="synonym">Ulothrix nitens</name>
    <dbReference type="NCBI Taxonomy" id="105231"/>
    <lineage>
        <taxon>Eukaryota</taxon>
        <taxon>Viridiplantae</taxon>
        <taxon>Streptophyta</taxon>
        <taxon>Klebsormidiophyceae</taxon>
        <taxon>Klebsormidiales</taxon>
        <taxon>Klebsormidiaceae</taxon>
        <taxon>Klebsormidium</taxon>
    </lineage>
</organism>
<name>A0A1Y1HWC0_KLENI</name>
<reference evidence="2 3" key="1">
    <citation type="journal article" date="2014" name="Nat. Commun.">
        <title>Klebsormidium flaccidum genome reveals primary factors for plant terrestrial adaptation.</title>
        <authorList>
            <person name="Hori K."/>
            <person name="Maruyama F."/>
            <person name="Fujisawa T."/>
            <person name="Togashi T."/>
            <person name="Yamamoto N."/>
            <person name="Seo M."/>
            <person name="Sato S."/>
            <person name="Yamada T."/>
            <person name="Mori H."/>
            <person name="Tajima N."/>
            <person name="Moriyama T."/>
            <person name="Ikeuchi M."/>
            <person name="Watanabe M."/>
            <person name="Wada H."/>
            <person name="Kobayashi K."/>
            <person name="Saito M."/>
            <person name="Masuda T."/>
            <person name="Sasaki-Sekimoto Y."/>
            <person name="Mashiguchi K."/>
            <person name="Awai K."/>
            <person name="Shimojima M."/>
            <person name="Masuda S."/>
            <person name="Iwai M."/>
            <person name="Nobusawa T."/>
            <person name="Narise T."/>
            <person name="Kondo S."/>
            <person name="Saito H."/>
            <person name="Sato R."/>
            <person name="Murakawa M."/>
            <person name="Ihara Y."/>
            <person name="Oshima-Yamada Y."/>
            <person name="Ohtaka K."/>
            <person name="Satoh M."/>
            <person name="Sonobe K."/>
            <person name="Ishii M."/>
            <person name="Ohtani R."/>
            <person name="Kanamori-Sato M."/>
            <person name="Honoki R."/>
            <person name="Miyazaki D."/>
            <person name="Mochizuki H."/>
            <person name="Umetsu J."/>
            <person name="Higashi K."/>
            <person name="Shibata D."/>
            <person name="Kamiya Y."/>
            <person name="Sato N."/>
            <person name="Nakamura Y."/>
            <person name="Tabata S."/>
            <person name="Ida S."/>
            <person name="Kurokawa K."/>
            <person name="Ohta H."/>
        </authorList>
    </citation>
    <scope>NUCLEOTIDE SEQUENCE [LARGE SCALE GENOMIC DNA]</scope>
    <source>
        <strain evidence="2 3">NIES-2285</strain>
    </source>
</reference>
<dbReference type="InterPro" id="IPR034871">
    <property type="entry name" value="Allene_oxi_cyc_sf"/>
</dbReference>
<evidence type="ECO:0008006" key="4">
    <source>
        <dbReference type="Google" id="ProtNLM"/>
    </source>
</evidence>